<dbReference type="AlphaFoldDB" id="A0A917X3I2"/>
<evidence type="ECO:0000256" key="4">
    <source>
        <dbReference type="SAM" id="MobiDB-lite"/>
    </source>
</evidence>
<dbReference type="Pfam" id="PF07702">
    <property type="entry name" value="UTRA"/>
    <property type="match status" value="1"/>
</dbReference>
<comment type="caution">
    <text evidence="6">The sequence shown here is derived from an EMBL/GenBank/DDBJ whole genome shotgun (WGS) entry which is preliminary data.</text>
</comment>
<dbReference type="SMART" id="SM00345">
    <property type="entry name" value="HTH_GNTR"/>
    <property type="match status" value="1"/>
</dbReference>
<reference evidence="6" key="1">
    <citation type="journal article" date="2014" name="Int. J. Syst. Evol. Microbiol.">
        <title>Complete genome sequence of Corynebacterium casei LMG S-19264T (=DSM 44701T), isolated from a smear-ripened cheese.</title>
        <authorList>
            <consortium name="US DOE Joint Genome Institute (JGI-PGF)"/>
            <person name="Walter F."/>
            <person name="Albersmeier A."/>
            <person name="Kalinowski J."/>
            <person name="Ruckert C."/>
        </authorList>
    </citation>
    <scope>NUCLEOTIDE SEQUENCE</scope>
    <source>
        <strain evidence="6">JCM 19831</strain>
    </source>
</reference>
<keyword evidence="3" id="KW-0804">Transcription</keyword>
<dbReference type="Pfam" id="PF00392">
    <property type="entry name" value="GntR"/>
    <property type="match status" value="1"/>
</dbReference>
<feature type="region of interest" description="Disordered" evidence="4">
    <location>
        <begin position="1"/>
        <end position="26"/>
    </location>
</feature>
<dbReference type="SUPFAM" id="SSF64288">
    <property type="entry name" value="Chorismate lyase-like"/>
    <property type="match status" value="1"/>
</dbReference>
<dbReference type="EMBL" id="BMPI01000044">
    <property type="protein sequence ID" value="GGM60782.1"/>
    <property type="molecule type" value="Genomic_DNA"/>
</dbReference>
<accession>A0A917X3I2</accession>
<name>A0A917X3I2_9ACTN</name>
<keyword evidence="7" id="KW-1185">Reference proteome</keyword>
<dbReference type="GO" id="GO:0003700">
    <property type="term" value="F:DNA-binding transcription factor activity"/>
    <property type="evidence" value="ECO:0007669"/>
    <property type="project" value="InterPro"/>
</dbReference>
<gene>
    <name evidence="6" type="ORF">GCM10007977_072850</name>
</gene>
<reference evidence="6" key="2">
    <citation type="submission" date="2020-09" db="EMBL/GenBank/DDBJ databases">
        <authorList>
            <person name="Sun Q."/>
            <person name="Ohkuma M."/>
        </authorList>
    </citation>
    <scope>NUCLEOTIDE SEQUENCE</scope>
    <source>
        <strain evidence="6">JCM 19831</strain>
    </source>
</reference>
<feature type="domain" description="HTH gntR-type" evidence="5">
    <location>
        <begin position="25"/>
        <end position="94"/>
    </location>
</feature>
<proteinExistence type="predicted"/>
<dbReference type="InterPro" id="IPR028978">
    <property type="entry name" value="Chorismate_lyase_/UTRA_dom_sf"/>
</dbReference>
<dbReference type="PROSITE" id="PS50949">
    <property type="entry name" value="HTH_GNTR"/>
    <property type="match status" value="1"/>
</dbReference>
<dbReference type="SMART" id="SM00866">
    <property type="entry name" value="UTRA"/>
    <property type="match status" value="1"/>
</dbReference>
<evidence type="ECO:0000259" key="5">
    <source>
        <dbReference type="PROSITE" id="PS50949"/>
    </source>
</evidence>
<dbReference type="InterPro" id="IPR011663">
    <property type="entry name" value="UTRA"/>
</dbReference>
<dbReference type="GO" id="GO:0003677">
    <property type="term" value="F:DNA binding"/>
    <property type="evidence" value="ECO:0007669"/>
    <property type="project" value="UniProtKB-KW"/>
</dbReference>
<evidence type="ECO:0000256" key="2">
    <source>
        <dbReference type="ARBA" id="ARBA00023125"/>
    </source>
</evidence>
<dbReference type="GO" id="GO:0045892">
    <property type="term" value="P:negative regulation of DNA-templated transcription"/>
    <property type="evidence" value="ECO:0007669"/>
    <property type="project" value="TreeGrafter"/>
</dbReference>
<evidence type="ECO:0000313" key="7">
    <source>
        <dbReference type="Proteomes" id="UP000642070"/>
    </source>
</evidence>
<evidence type="ECO:0000256" key="1">
    <source>
        <dbReference type="ARBA" id="ARBA00023015"/>
    </source>
</evidence>
<dbReference type="CDD" id="cd07377">
    <property type="entry name" value="WHTH_GntR"/>
    <property type="match status" value="1"/>
</dbReference>
<protein>
    <submittedName>
        <fullName evidence="6">Transcriptional regulator</fullName>
    </submittedName>
</protein>
<organism evidence="6 7">
    <name type="scientific">Dactylosporangium sucinum</name>
    <dbReference type="NCBI Taxonomy" id="1424081"/>
    <lineage>
        <taxon>Bacteria</taxon>
        <taxon>Bacillati</taxon>
        <taxon>Actinomycetota</taxon>
        <taxon>Actinomycetes</taxon>
        <taxon>Micromonosporales</taxon>
        <taxon>Micromonosporaceae</taxon>
        <taxon>Dactylosporangium</taxon>
    </lineage>
</organism>
<dbReference type="Proteomes" id="UP000642070">
    <property type="component" value="Unassembled WGS sequence"/>
</dbReference>
<dbReference type="InterPro" id="IPR050679">
    <property type="entry name" value="Bact_HTH_transcr_reg"/>
</dbReference>
<dbReference type="InterPro" id="IPR000524">
    <property type="entry name" value="Tscrpt_reg_HTH_GntR"/>
</dbReference>
<dbReference type="InterPro" id="IPR036390">
    <property type="entry name" value="WH_DNA-bd_sf"/>
</dbReference>
<dbReference type="InterPro" id="IPR036388">
    <property type="entry name" value="WH-like_DNA-bd_sf"/>
</dbReference>
<keyword evidence="1" id="KW-0805">Transcription regulation</keyword>
<dbReference type="SUPFAM" id="SSF46785">
    <property type="entry name" value="Winged helix' DNA-binding domain"/>
    <property type="match status" value="1"/>
</dbReference>
<keyword evidence="2" id="KW-0238">DNA-binding</keyword>
<dbReference type="PANTHER" id="PTHR44846:SF17">
    <property type="entry name" value="GNTR-FAMILY TRANSCRIPTIONAL REGULATOR"/>
    <property type="match status" value="1"/>
</dbReference>
<dbReference type="PANTHER" id="PTHR44846">
    <property type="entry name" value="MANNOSYL-D-GLYCERATE TRANSPORT/METABOLISM SYSTEM REPRESSOR MNGR-RELATED"/>
    <property type="match status" value="1"/>
</dbReference>
<sequence length="286" mass="32153">MMSLYDGARKSGGDSVSPINRRSDRPVYKQVADDLRRRINEGEFAAGAALPSEPTLSEQYDGVSRTIVRQGLGILKNEGLIHSHHGKGWFVRAQRPVRRMASSRYQAELDQVGRAESERDATPFYYDHKGFEQFELQRTLTEVPADDELAEVFRVPVGTMLLCREFTFVFDGTPHRRSYSYLLLDMVQGTPITDPANEPWPGGTMAQLDSVGVRVTAVDEIVRSRMPNPDEIAALDIDDGVPVVAVRRIMYAGEKPVEACVDIVIPADRVVLYYRTELLDPRRGQR</sequence>
<dbReference type="Gene3D" id="1.10.10.10">
    <property type="entry name" value="Winged helix-like DNA-binding domain superfamily/Winged helix DNA-binding domain"/>
    <property type="match status" value="1"/>
</dbReference>
<dbReference type="Gene3D" id="3.40.1410.10">
    <property type="entry name" value="Chorismate lyase-like"/>
    <property type="match status" value="1"/>
</dbReference>
<evidence type="ECO:0000313" key="6">
    <source>
        <dbReference type="EMBL" id="GGM60782.1"/>
    </source>
</evidence>
<evidence type="ECO:0000256" key="3">
    <source>
        <dbReference type="ARBA" id="ARBA00023163"/>
    </source>
</evidence>